<feature type="compositionally biased region" description="Polar residues" evidence="1">
    <location>
        <begin position="284"/>
        <end position="296"/>
    </location>
</feature>
<dbReference type="AlphaFoldDB" id="A0A060SMD7"/>
<feature type="region of interest" description="Disordered" evidence="1">
    <location>
        <begin position="230"/>
        <end position="302"/>
    </location>
</feature>
<reference evidence="2" key="1">
    <citation type="submission" date="2014-01" db="EMBL/GenBank/DDBJ databases">
        <title>The genome of the white-rot fungus Pycnoporus cinnabarinus: a basidiomycete model with a versatile arsenal for lignocellulosic biomass breakdown.</title>
        <authorList>
            <person name="Levasseur A."/>
            <person name="Lomascolo A."/>
            <person name="Ruiz-Duenas F.J."/>
            <person name="Uzan E."/>
            <person name="Piumi F."/>
            <person name="Kues U."/>
            <person name="Ram A.F.J."/>
            <person name="Murat C."/>
            <person name="Haon M."/>
            <person name="Benoit I."/>
            <person name="Arfi Y."/>
            <person name="Chevret D."/>
            <person name="Drula E."/>
            <person name="Kwon M.J."/>
            <person name="Gouret P."/>
            <person name="Lesage-Meessen L."/>
            <person name="Lombard V."/>
            <person name="Mariette J."/>
            <person name="Noirot C."/>
            <person name="Park J."/>
            <person name="Patyshakuliyeva A."/>
            <person name="Wieneger R.A.B."/>
            <person name="Wosten H.A.B."/>
            <person name="Martin F."/>
            <person name="Coutinho P.M."/>
            <person name="de Vries R."/>
            <person name="Martinez A.T."/>
            <person name="Klopp C."/>
            <person name="Pontarotti P."/>
            <person name="Henrissat B."/>
            <person name="Record E."/>
        </authorList>
    </citation>
    <scope>NUCLEOTIDE SEQUENCE [LARGE SCALE GENOMIC DNA]</scope>
    <source>
        <strain evidence="2">BRFM137</strain>
    </source>
</reference>
<feature type="compositionally biased region" description="Basic and acidic residues" evidence="1">
    <location>
        <begin position="254"/>
        <end position="268"/>
    </location>
</feature>
<comment type="caution">
    <text evidence="2">The sequence shown here is derived from an EMBL/GenBank/DDBJ whole genome shotgun (WGS) entry which is preliminary data.</text>
</comment>
<dbReference type="OrthoDB" id="10444437at2759"/>
<dbReference type="Proteomes" id="UP000029665">
    <property type="component" value="Unassembled WGS sequence"/>
</dbReference>
<gene>
    <name evidence="2" type="ORF">BN946_scf184517.g4</name>
</gene>
<name>A0A060SMD7_PYCCI</name>
<proteinExistence type="predicted"/>
<keyword evidence="3" id="KW-1185">Reference proteome</keyword>
<accession>A0A060SMD7</accession>
<evidence type="ECO:0000313" key="2">
    <source>
        <dbReference type="EMBL" id="CDO75321.1"/>
    </source>
</evidence>
<evidence type="ECO:0000256" key="1">
    <source>
        <dbReference type="SAM" id="MobiDB-lite"/>
    </source>
</evidence>
<feature type="compositionally biased region" description="Basic and acidic residues" evidence="1">
    <location>
        <begin position="230"/>
        <end position="241"/>
    </location>
</feature>
<feature type="region of interest" description="Disordered" evidence="1">
    <location>
        <begin position="1"/>
        <end position="36"/>
    </location>
</feature>
<sequence length="339" mass="36932">MDEIDSLLSVPADSYPDTDDHVRYSEPLGLGGDDNPAEDFDPLNLIDLHGHVTPRSSSISLPDATGDATLIDANSDEEGIFGNTSKLHTNPQIPSSPSSVSSSLVVNVSYDNWDGAALYSRMLETLGVLLPASRELLDAVLKLTNESEGVYQAASMDRRVLRGIVDVETHLQKAQIALSRVGDAPPVMRTGNSVRVIRDLRAKLADAHAEAANLKARHIRDHCRIEELEQANHRDHHRIPDEPQPSPRPSPRASSERVPEGSPRRAVIERSPLYRPTCKEPTRSTDPLQTSSNPNISPGGATAAPQRLHVLAPGALYDSILRIFLRTERKVTACAYPPA</sequence>
<organism evidence="2 3">
    <name type="scientific">Pycnoporus cinnabarinus</name>
    <name type="common">Cinnabar-red polypore</name>
    <name type="synonym">Trametes cinnabarina</name>
    <dbReference type="NCBI Taxonomy" id="5643"/>
    <lineage>
        <taxon>Eukaryota</taxon>
        <taxon>Fungi</taxon>
        <taxon>Dikarya</taxon>
        <taxon>Basidiomycota</taxon>
        <taxon>Agaricomycotina</taxon>
        <taxon>Agaricomycetes</taxon>
        <taxon>Polyporales</taxon>
        <taxon>Polyporaceae</taxon>
        <taxon>Trametes</taxon>
    </lineage>
</organism>
<dbReference type="HOGENOM" id="CLU_819255_0_0_1"/>
<evidence type="ECO:0000313" key="3">
    <source>
        <dbReference type="Proteomes" id="UP000029665"/>
    </source>
</evidence>
<protein>
    <submittedName>
        <fullName evidence="2">Uncharacterized protein</fullName>
    </submittedName>
</protein>
<dbReference type="EMBL" id="CCBP010000261">
    <property type="protein sequence ID" value="CDO75321.1"/>
    <property type="molecule type" value="Genomic_DNA"/>
</dbReference>